<reference evidence="1 2" key="1">
    <citation type="submission" date="2017-11" db="EMBL/GenBank/DDBJ databases">
        <title>De novo assembly and phasing of dikaryotic genomes from two isolates of Puccinia coronata f. sp. avenae, the causal agent of oat crown rust.</title>
        <authorList>
            <person name="Miller M.E."/>
            <person name="Zhang Y."/>
            <person name="Omidvar V."/>
            <person name="Sperschneider J."/>
            <person name="Schwessinger B."/>
            <person name="Raley C."/>
            <person name="Palmer J.M."/>
            <person name="Garnica D."/>
            <person name="Upadhyaya N."/>
            <person name="Rathjen J."/>
            <person name="Taylor J.M."/>
            <person name="Park R.F."/>
            <person name="Dodds P.N."/>
            <person name="Hirsch C.D."/>
            <person name="Kianian S.F."/>
            <person name="Figueroa M."/>
        </authorList>
    </citation>
    <scope>NUCLEOTIDE SEQUENCE [LARGE SCALE GENOMIC DNA]</scope>
    <source>
        <strain evidence="1">12NC29</strain>
    </source>
</reference>
<keyword evidence="2" id="KW-1185">Reference proteome</keyword>
<comment type="caution">
    <text evidence="1">The sequence shown here is derived from an EMBL/GenBank/DDBJ whole genome shotgun (WGS) entry which is preliminary data.</text>
</comment>
<evidence type="ECO:0000313" key="1">
    <source>
        <dbReference type="EMBL" id="PLW36821.1"/>
    </source>
</evidence>
<name>A0A2N5UGF0_9BASI</name>
<accession>A0A2N5UGF0</accession>
<organism evidence="1 2">
    <name type="scientific">Puccinia coronata f. sp. avenae</name>
    <dbReference type="NCBI Taxonomy" id="200324"/>
    <lineage>
        <taxon>Eukaryota</taxon>
        <taxon>Fungi</taxon>
        <taxon>Dikarya</taxon>
        <taxon>Basidiomycota</taxon>
        <taxon>Pucciniomycotina</taxon>
        <taxon>Pucciniomycetes</taxon>
        <taxon>Pucciniales</taxon>
        <taxon>Pucciniaceae</taxon>
        <taxon>Puccinia</taxon>
    </lineage>
</organism>
<gene>
    <name evidence="1" type="ORF">PCANC_13939</name>
</gene>
<dbReference type="OrthoDB" id="2504260at2759"/>
<evidence type="ECO:0000313" key="2">
    <source>
        <dbReference type="Proteomes" id="UP000235388"/>
    </source>
</evidence>
<proteinExistence type="predicted"/>
<sequence>MFTATLESSDHFDLTLKSQITRVFLNYVGISVDGKVSLQQDPPAVHPLDPIKPNLTMLKLMVASENSAQGVGKAENPSALS</sequence>
<protein>
    <submittedName>
        <fullName evidence="1">Uncharacterized protein</fullName>
    </submittedName>
</protein>
<dbReference type="Proteomes" id="UP000235388">
    <property type="component" value="Unassembled WGS sequence"/>
</dbReference>
<dbReference type="STRING" id="200324.A0A2N5UGF0"/>
<dbReference type="AlphaFoldDB" id="A0A2N5UGF0"/>
<dbReference type="EMBL" id="PGCJ01000233">
    <property type="protein sequence ID" value="PLW36821.1"/>
    <property type="molecule type" value="Genomic_DNA"/>
</dbReference>